<dbReference type="InterPro" id="IPR022698">
    <property type="entry name" value="OrsD"/>
</dbReference>
<evidence type="ECO:0000259" key="7">
    <source>
        <dbReference type="PROSITE" id="PS50157"/>
    </source>
</evidence>
<dbReference type="Gene3D" id="3.40.50.300">
    <property type="entry name" value="P-loop containing nucleotide triphosphate hydrolases"/>
    <property type="match status" value="2"/>
</dbReference>
<dbReference type="Pfam" id="PF00271">
    <property type="entry name" value="Helicase_C"/>
    <property type="match status" value="1"/>
</dbReference>
<feature type="domain" description="Helicase C-terminal" evidence="9">
    <location>
        <begin position="1128"/>
        <end position="1284"/>
    </location>
</feature>
<dbReference type="PROSITE" id="PS50157">
    <property type="entry name" value="ZINC_FINGER_C2H2_2"/>
    <property type="match status" value="1"/>
</dbReference>
<dbReference type="InterPro" id="IPR001650">
    <property type="entry name" value="Helicase_C-like"/>
</dbReference>
<dbReference type="PANTHER" id="PTHR13710:SF145">
    <property type="entry name" value="ATP-DEPENDENT DNA HELICASE"/>
    <property type="match status" value="1"/>
</dbReference>
<dbReference type="SMART" id="SM00490">
    <property type="entry name" value="HELICc"/>
    <property type="match status" value="1"/>
</dbReference>
<dbReference type="Pfam" id="PF12013">
    <property type="entry name" value="OrsD"/>
    <property type="match status" value="1"/>
</dbReference>
<sequence>MNTHCTVCNVAFLSNTELKAHCQQHHRTAVFTIGNDKFSVAANADGSFECPCGSHLTPTSFSNINEFAVHLKRVLELHETRLPEKSILLTHQLIDTQTLRAYSLVVNTMHRLLVCSTCCAGVLPSHVAGHLRDTHQLVAPVADLEIIQSISQKLNVTDAPPPHPSAPIPPIDGLRVVVGFLCSQCSAVYGVETSLKTHFHNTHPGLTFPKKNTRAPVQQINAGRHHKYFVVSIPNELRGAPSTPQDFILAQAQALMQLSHRDDKEPDVRNISPWLRATQWHKLLVGRNVQDLVKLAETPTRAEFPDLHDTVRHLLDQASALIETSAPLLLQILNSPLGPNDITNRPFKKHLDRNTLPTYSTSLTGFIAMLLRGPLFTLPGDVQSRLDSFKVCLSKGTLDDSAEALQTLLISLWQRAWPASAADQISDPTLLYLALVSLKPSGQFIEPKIVTNIIARFEYIMRLTFLYAIHHDSDAQTGLAASRPWFIEKVESTFNSLRTLQHFASSIAYQTINLPRIWWTDTEAYRTMLYHGYPVTLANITSMLSALEVQMKDVYEVQLLYSLDVSVSYTTLFDDLANKEAGYSFTTDPKNPIFSDNQLLLRAILNDPRMRARILTVTEQGGLCWNIHELRRWLLSYAVFSLLLLVRCNLTGGAPGRITELTAAQLINTASYPLRNLVVFHKHLALLCTYLKTSALIGHDRLIPHSLDAFTSDLLIQDLAVVRPFARFAARVCHSNRPDIINRFDTHLFVNHTQLFTTDDVTEALKELALPHLEFPLNSGHTKQTENRIYGLSHDNLGGAAEDVLPLFLDASTDWQMSLAVVPGGTGLPYREATQPHFHDLLNSGTISLPPSDPKASIEDRLQHLEILFLKRLDDLEHRLMSRFNSLGYRTPDFVVSPPSSMSSLESVDELPSTELENSALATLRRVLQNPAAMWTCPEQKLAVLAALKLKCDLVVVMATSSGKSMVPIIPSLVEKNRTTVLVLPFRALVLDFVSKLTRMSIPFDLYSPAKRLSPTTNLVIVSADLAMTAHWRESIVLLNAVRPVVRYVLDEAHVPPTSCNYRQVLQYMSDLRCNFPVQVVLLSGTMNKHLVDVSKKHFCLSPNTLVLRMSTNRPELRYVWNQTDAPSILDRISSLVKRHLASPQDRALVFVPFLNVGVTLAQALNAPFYHGQLDESAQQSAYRAWVDGKSPVMVATSAFGTGNDYPHVRLIVHAGTPFDAISFIQEVSRAGRDRASATCILLHTKPNIPRPDLSPEEDLSGRIAMHEAIMSSMCIRFLLTSYIDGHGTRCTDTPGQELCSRCSTQTTQAGSSQPTGVHHHPSPFLESTRVAKRVRVGREQEENEYVRNFKHQLSRFSNACAICYVFAVNHTIHGLKECPTLVRQLGPNALGQFFDWSRSIRYSSQKVCYFCHIPQGPNDQLHSTFQRSRSACAHPDVVAPAVFAVLLHPNLCYAASDKFKTSFDRPSTAIPFINGPTATSHETNLSALFLWYCSTL</sequence>
<evidence type="ECO:0000256" key="2">
    <source>
        <dbReference type="ARBA" id="ARBA00022741"/>
    </source>
</evidence>
<dbReference type="PROSITE" id="PS00028">
    <property type="entry name" value="ZINC_FINGER_C2H2_1"/>
    <property type="match status" value="1"/>
</dbReference>
<dbReference type="PANTHER" id="PTHR13710">
    <property type="entry name" value="DNA HELICASE RECQ FAMILY MEMBER"/>
    <property type="match status" value="1"/>
</dbReference>
<dbReference type="InterPro" id="IPR013087">
    <property type="entry name" value="Znf_C2H2_type"/>
</dbReference>
<dbReference type="GO" id="GO:0043138">
    <property type="term" value="F:3'-5' DNA helicase activity"/>
    <property type="evidence" value="ECO:0007669"/>
    <property type="project" value="UniProtKB-EC"/>
</dbReference>
<dbReference type="SUPFAM" id="SSF52540">
    <property type="entry name" value="P-loop containing nucleoside triphosphate hydrolases"/>
    <property type="match status" value="1"/>
</dbReference>
<evidence type="ECO:0000256" key="4">
    <source>
        <dbReference type="ARBA" id="ARBA00034617"/>
    </source>
</evidence>
<dbReference type="EC" id="5.6.2.4" evidence="5"/>
<evidence type="ECO:0000256" key="1">
    <source>
        <dbReference type="ARBA" id="ARBA00005446"/>
    </source>
</evidence>
<feature type="domain" description="C2H2-type" evidence="7">
    <location>
        <begin position="180"/>
        <end position="205"/>
    </location>
</feature>
<dbReference type="Proteomes" id="UP001148786">
    <property type="component" value="Unassembled WGS sequence"/>
</dbReference>
<dbReference type="GO" id="GO:0005634">
    <property type="term" value="C:nucleus"/>
    <property type="evidence" value="ECO:0007669"/>
    <property type="project" value="TreeGrafter"/>
</dbReference>
<dbReference type="InterPro" id="IPR014001">
    <property type="entry name" value="Helicase_ATP-bd"/>
</dbReference>
<dbReference type="GO" id="GO:0005694">
    <property type="term" value="C:chromosome"/>
    <property type="evidence" value="ECO:0007669"/>
    <property type="project" value="TreeGrafter"/>
</dbReference>
<dbReference type="GO" id="GO:0005524">
    <property type="term" value="F:ATP binding"/>
    <property type="evidence" value="ECO:0007669"/>
    <property type="project" value="UniProtKB-KW"/>
</dbReference>
<keyword evidence="6" id="KW-0863">Zinc-finger</keyword>
<evidence type="ECO:0000259" key="8">
    <source>
        <dbReference type="PROSITE" id="PS51192"/>
    </source>
</evidence>
<dbReference type="PROSITE" id="PS51192">
    <property type="entry name" value="HELICASE_ATP_BIND_1"/>
    <property type="match status" value="1"/>
</dbReference>
<evidence type="ECO:0000313" key="10">
    <source>
        <dbReference type="EMBL" id="KAJ3505325.1"/>
    </source>
</evidence>
<dbReference type="OrthoDB" id="3151137at2759"/>
<evidence type="ECO:0000256" key="5">
    <source>
        <dbReference type="ARBA" id="ARBA00034808"/>
    </source>
</evidence>
<dbReference type="EMBL" id="JANKHO010000897">
    <property type="protein sequence ID" value="KAJ3505325.1"/>
    <property type="molecule type" value="Genomic_DNA"/>
</dbReference>
<proteinExistence type="inferred from homology"/>
<evidence type="ECO:0000256" key="6">
    <source>
        <dbReference type="PROSITE-ProRule" id="PRU00042"/>
    </source>
</evidence>
<feature type="domain" description="Helicase ATP-binding" evidence="8">
    <location>
        <begin position="945"/>
        <end position="1105"/>
    </location>
</feature>
<organism evidence="10 11">
    <name type="scientific">Agrocybe chaxingu</name>
    <dbReference type="NCBI Taxonomy" id="84603"/>
    <lineage>
        <taxon>Eukaryota</taxon>
        <taxon>Fungi</taxon>
        <taxon>Dikarya</taxon>
        <taxon>Basidiomycota</taxon>
        <taxon>Agaricomycotina</taxon>
        <taxon>Agaricomycetes</taxon>
        <taxon>Agaricomycetidae</taxon>
        <taxon>Agaricales</taxon>
        <taxon>Agaricineae</taxon>
        <taxon>Strophariaceae</taxon>
        <taxon>Agrocybe</taxon>
    </lineage>
</organism>
<dbReference type="InterPro" id="IPR027417">
    <property type="entry name" value="P-loop_NTPase"/>
</dbReference>
<reference evidence="10" key="1">
    <citation type="submission" date="2022-07" db="EMBL/GenBank/DDBJ databases">
        <title>Genome Sequence of Agrocybe chaxingu.</title>
        <authorList>
            <person name="Buettner E."/>
        </authorList>
    </citation>
    <scope>NUCLEOTIDE SEQUENCE</scope>
    <source>
        <strain evidence="10">MP-N11</strain>
    </source>
</reference>
<comment type="caution">
    <text evidence="10">The sequence shown here is derived from an EMBL/GenBank/DDBJ whole genome shotgun (WGS) entry which is preliminary data.</text>
</comment>
<keyword evidence="6" id="KW-0479">Metal-binding</keyword>
<accession>A0A9W8K3J3</accession>
<dbReference type="Pfam" id="PF00270">
    <property type="entry name" value="DEAD"/>
    <property type="match status" value="1"/>
</dbReference>
<keyword evidence="2" id="KW-0547">Nucleotide-binding</keyword>
<keyword evidence="3" id="KW-0067">ATP-binding</keyword>
<evidence type="ECO:0000313" key="11">
    <source>
        <dbReference type="Proteomes" id="UP001148786"/>
    </source>
</evidence>
<gene>
    <name evidence="10" type="ORF">NLJ89_g7481</name>
</gene>
<comment type="catalytic activity">
    <reaction evidence="4">
        <text>Couples ATP hydrolysis with the unwinding of duplex DNA by translocating in the 3'-5' direction.</text>
        <dbReference type="EC" id="5.6.2.4"/>
    </reaction>
</comment>
<keyword evidence="6" id="KW-0862">Zinc</keyword>
<dbReference type="PROSITE" id="PS51194">
    <property type="entry name" value="HELICASE_CTER"/>
    <property type="match status" value="1"/>
</dbReference>
<dbReference type="SMART" id="SM00487">
    <property type="entry name" value="DEXDc"/>
    <property type="match status" value="1"/>
</dbReference>
<dbReference type="GO" id="GO:0008270">
    <property type="term" value="F:zinc ion binding"/>
    <property type="evidence" value="ECO:0007669"/>
    <property type="project" value="UniProtKB-KW"/>
</dbReference>
<protein>
    <recommendedName>
        <fullName evidence="5">DNA 3'-5' helicase</fullName>
        <ecNumber evidence="5">5.6.2.4</ecNumber>
    </recommendedName>
</protein>
<dbReference type="GO" id="GO:0003676">
    <property type="term" value="F:nucleic acid binding"/>
    <property type="evidence" value="ECO:0007669"/>
    <property type="project" value="InterPro"/>
</dbReference>
<keyword evidence="11" id="KW-1185">Reference proteome</keyword>
<dbReference type="InterPro" id="IPR011545">
    <property type="entry name" value="DEAD/DEAH_box_helicase_dom"/>
</dbReference>
<dbReference type="SMART" id="SM00355">
    <property type="entry name" value="ZnF_C2H2"/>
    <property type="match status" value="3"/>
</dbReference>
<comment type="similarity">
    <text evidence="1">Belongs to the helicase family. RecQ subfamily.</text>
</comment>
<evidence type="ECO:0000259" key="9">
    <source>
        <dbReference type="PROSITE" id="PS51194"/>
    </source>
</evidence>
<name>A0A9W8K3J3_9AGAR</name>
<evidence type="ECO:0000256" key="3">
    <source>
        <dbReference type="ARBA" id="ARBA00022840"/>
    </source>
</evidence>